<evidence type="ECO:0000313" key="4">
    <source>
        <dbReference type="Proteomes" id="UP000192247"/>
    </source>
</evidence>
<proteinExistence type="predicted"/>
<dbReference type="SUPFAM" id="SSF47095">
    <property type="entry name" value="HMG-box"/>
    <property type="match status" value="1"/>
</dbReference>
<evidence type="ECO:0000313" key="3">
    <source>
        <dbReference type="EMBL" id="OQR77755.1"/>
    </source>
</evidence>
<dbReference type="InParanoid" id="A0A1V9XW78"/>
<dbReference type="Pfam" id="PF09011">
    <property type="entry name" value="HMG_box_2"/>
    <property type="match status" value="1"/>
</dbReference>
<organism evidence="3 4">
    <name type="scientific">Tropilaelaps mercedesae</name>
    <dbReference type="NCBI Taxonomy" id="418985"/>
    <lineage>
        <taxon>Eukaryota</taxon>
        <taxon>Metazoa</taxon>
        <taxon>Ecdysozoa</taxon>
        <taxon>Arthropoda</taxon>
        <taxon>Chelicerata</taxon>
        <taxon>Arachnida</taxon>
        <taxon>Acari</taxon>
        <taxon>Parasitiformes</taxon>
        <taxon>Mesostigmata</taxon>
        <taxon>Gamasina</taxon>
        <taxon>Dermanyssoidea</taxon>
        <taxon>Laelapidae</taxon>
        <taxon>Tropilaelaps</taxon>
    </lineage>
</organism>
<feature type="DNA-binding region" description="HMG box" evidence="1">
    <location>
        <begin position="50"/>
        <end position="105"/>
    </location>
</feature>
<keyword evidence="4" id="KW-1185">Reference proteome</keyword>
<evidence type="ECO:0000259" key="2">
    <source>
        <dbReference type="PROSITE" id="PS50118"/>
    </source>
</evidence>
<dbReference type="GO" id="GO:0003677">
    <property type="term" value="F:DNA binding"/>
    <property type="evidence" value="ECO:0007669"/>
    <property type="project" value="UniProtKB-UniRule"/>
</dbReference>
<dbReference type="InterPro" id="IPR036910">
    <property type="entry name" value="HMG_box_dom_sf"/>
</dbReference>
<evidence type="ECO:0000256" key="1">
    <source>
        <dbReference type="PROSITE-ProRule" id="PRU00267"/>
    </source>
</evidence>
<dbReference type="InterPro" id="IPR009071">
    <property type="entry name" value="HMG_box_dom"/>
</dbReference>
<dbReference type="EMBL" id="MNPL01003094">
    <property type="protein sequence ID" value="OQR77755.1"/>
    <property type="molecule type" value="Genomic_DNA"/>
</dbReference>
<name>A0A1V9XW78_9ACAR</name>
<dbReference type="AlphaFoldDB" id="A0A1V9XW78"/>
<gene>
    <name evidence="3" type="ORF">BIW11_06865</name>
</gene>
<dbReference type="Proteomes" id="UP000192247">
    <property type="component" value="Unassembled WGS sequence"/>
</dbReference>
<dbReference type="PROSITE" id="PS50118">
    <property type="entry name" value="HMG_BOX_2"/>
    <property type="match status" value="1"/>
</dbReference>
<dbReference type="SMART" id="SM00398">
    <property type="entry name" value="HMG"/>
    <property type="match status" value="1"/>
</dbReference>
<keyword evidence="1" id="KW-0238">DNA-binding</keyword>
<reference evidence="3 4" key="1">
    <citation type="journal article" date="2017" name="Gigascience">
        <title>Draft genome of the honey bee ectoparasitic mite, Tropilaelaps mercedesae, is shaped by the parasitic life history.</title>
        <authorList>
            <person name="Dong X."/>
            <person name="Armstrong S.D."/>
            <person name="Xia D."/>
            <person name="Makepeace B.L."/>
            <person name="Darby A.C."/>
            <person name="Kadowaki T."/>
        </authorList>
    </citation>
    <scope>NUCLEOTIDE SEQUENCE [LARGE SCALE GENOMIC DNA]</scope>
    <source>
        <strain evidence="3">Wuxi-XJTLU</strain>
    </source>
</reference>
<dbReference type="Gene3D" id="1.10.30.10">
    <property type="entry name" value="High mobility group box domain"/>
    <property type="match status" value="1"/>
</dbReference>
<feature type="domain" description="HMG box" evidence="2">
    <location>
        <begin position="50"/>
        <end position="105"/>
    </location>
</feature>
<protein>
    <recommendedName>
        <fullName evidence="2">HMG box domain-containing protein</fullName>
    </recommendedName>
</protein>
<comment type="caution">
    <text evidence="3">The sequence shown here is derived from an EMBL/GenBank/DDBJ whole genome shotgun (WGS) entry which is preliminary data.</text>
</comment>
<dbReference type="CDD" id="cd00084">
    <property type="entry name" value="HMG-box_SF"/>
    <property type="match status" value="1"/>
</dbReference>
<sequence length="237" mass="27537">MTLFNLQKGVQALRLSVENRGLRLTGQSALQLFTNNRRHQALSIDRYEAINKARDAYALFSAEAWPEILKSNPDIRQTDIAKKISSDWKKIGVEQRKVYAQRAREVFKKCANVREILYSNLTPEQRKTRNALPVEQKLKKSERKLAELEKLFGSPAMRERSVKLFLKANEKKIATIAHSDQIFYVDQRAETVRKRWVANNCRLGSPMDEDKNLKHVETIEFFKDALSVLKQRLHNAQ</sequence>
<keyword evidence="1" id="KW-0539">Nucleus</keyword>
<accession>A0A1V9XW78</accession>
<dbReference type="OrthoDB" id="5550281at2759"/>
<dbReference type="GO" id="GO:0005634">
    <property type="term" value="C:nucleus"/>
    <property type="evidence" value="ECO:0007669"/>
    <property type="project" value="UniProtKB-UniRule"/>
</dbReference>